<evidence type="ECO:0000259" key="5">
    <source>
        <dbReference type="PROSITE" id="PS50931"/>
    </source>
</evidence>
<comment type="similarity">
    <text evidence="1">Belongs to the LysR transcriptional regulatory family.</text>
</comment>
<sequence length="290" mass="31611">MDIEHLKAFVAVSEAGSVSSAARDLGITQPAVTRQLQKLSRDVGLVLFDRVPSGLTPTKAGRDFLPAAKKLLTKFQHTLDFAELLAHGSMREVTIAAPGTTLIDVVIPFVATLDQSEWQPNIVEASLDASLQDTIATSDLAVMPSAPSAHIPHVQLQKMPVWAYVSAQHPWAERRSVTLEELAQHTIHIPSRAFKARRVFDGACETAGLSQPDIIETNSGRVAQALVATEGVAVVTEDPSFDLVPLRITNRGHELTVTLHAAWRADHYGHEKLASLAEQLRVFVRNRYAS</sequence>
<organism evidence="6 7">
    <name type="scientific">Pseudoglutamicibacter albus DNF00011</name>
    <dbReference type="NCBI Taxonomy" id="1401063"/>
    <lineage>
        <taxon>Bacteria</taxon>
        <taxon>Bacillati</taxon>
        <taxon>Actinomycetota</taxon>
        <taxon>Actinomycetes</taxon>
        <taxon>Micrococcales</taxon>
        <taxon>Micrococcaceae</taxon>
        <taxon>Pseudoglutamicibacter</taxon>
    </lineage>
</organism>
<keyword evidence="4" id="KW-0804">Transcription</keyword>
<dbReference type="GO" id="GO:0003700">
    <property type="term" value="F:DNA-binding transcription factor activity"/>
    <property type="evidence" value="ECO:0007669"/>
    <property type="project" value="InterPro"/>
</dbReference>
<evidence type="ECO:0000313" key="6">
    <source>
        <dbReference type="EMBL" id="KGF20022.1"/>
    </source>
</evidence>
<evidence type="ECO:0000256" key="2">
    <source>
        <dbReference type="ARBA" id="ARBA00023015"/>
    </source>
</evidence>
<proteinExistence type="inferred from homology"/>
<dbReference type="EMBL" id="JRNH01000022">
    <property type="protein sequence ID" value="KGF20022.1"/>
    <property type="molecule type" value="Genomic_DNA"/>
</dbReference>
<reference evidence="6 7" key="1">
    <citation type="submission" date="2014-07" db="EMBL/GenBank/DDBJ databases">
        <authorList>
            <person name="McCorrison J."/>
            <person name="Sanka R."/>
            <person name="Torralba M."/>
            <person name="Gillis M."/>
            <person name="Haft D.H."/>
            <person name="Methe B."/>
            <person name="Sutton G."/>
            <person name="Nelson K.E."/>
        </authorList>
    </citation>
    <scope>NUCLEOTIDE SEQUENCE [LARGE SCALE GENOMIC DNA]</scope>
    <source>
        <strain evidence="6 7">DNF00011</strain>
    </source>
</reference>
<evidence type="ECO:0000256" key="3">
    <source>
        <dbReference type="ARBA" id="ARBA00023125"/>
    </source>
</evidence>
<keyword evidence="2" id="KW-0805">Transcription regulation</keyword>
<dbReference type="PANTHER" id="PTHR30419:SF30">
    <property type="entry name" value="LYSR FAMILY TRANSCRIPTIONAL REGULATOR"/>
    <property type="match status" value="1"/>
</dbReference>
<dbReference type="Gene3D" id="3.40.190.290">
    <property type="match status" value="1"/>
</dbReference>
<dbReference type="InterPro" id="IPR050950">
    <property type="entry name" value="HTH-type_LysR_regulators"/>
</dbReference>
<comment type="caution">
    <text evidence="6">The sequence shown here is derived from an EMBL/GenBank/DDBJ whole genome shotgun (WGS) entry which is preliminary data.</text>
</comment>
<dbReference type="Pfam" id="PF03466">
    <property type="entry name" value="LysR_substrate"/>
    <property type="match status" value="1"/>
</dbReference>
<evidence type="ECO:0000256" key="4">
    <source>
        <dbReference type="ARBA" id="ARBA00023163"/>
    </source>
</evidence>
<dbReference type="SUPFAM" id="SSF53850">
    <property type="entry name" value="Periplasmic binding protein-like II"/>
    <property type="match status" value="1"/>
</dbReference>
<dbReference type="AlphaFoldDB" id="A0A095ZN57"/>
<dbReference type="Proteomes" id="UP000053528">
    <property type="component" value="Unassembled WGS sequence"/>
</dbReference>
<gene>
    <name evidence="6" type="ORF">HMPREF2128_06955</name>
</gene>
<dbReference type="PRINTS" id="PR00039">
    <property type="entry name" value="HTHLYSR"/>
</dbReference>
<dbReference type="CDD" id="cd05466">
    <property type="entry name" value="PBP2_LTTR_substrate"/>
    <property type="match status" value="1"/>
</dbReference>
<dbReference type="InterPro" id="IPR005119">
    <property type="entry name" value="LysR_subst-bd"/>
</dbReference>
<dbReference type="InterPro" id="IPR000847">
    <property type="entry name" value="LysR_HTH_N"/>
</dbReference>
<dbReference type="GO" id="GO:0003677">
    <property type="term" value="F:DNA binding"/>
    <property type="evidence" value="ECO:0007669"/>
    <property type="project" value="UniProtKB-KW"/>
</dbReference>
<evidence type="ECO:0000313" key="7">
    <source>
        <dbReference type="Proteomes" id="UP000053528"/>
    </source>
</evidence>
<dbReference type="GO" id="GO:0005829">
    <property type="term" value="C:cytosol"/>
    <property type="evidence" value="ECO:0007669"/>
    <property type="project" value="TreeGrafter"/>
</dbReference>
<dbReference type="RefSeq" id="WP_035756457.1">
    <property type="nucleotide sequence ID" value="NZ_JRNH01000022.1"/>
</dbReference>
<name>A0A095ZN57_9MICC</name>
<feature type="domain" description="HTH lysR-type" evidence="5">
    <location>
        <begin position="1"/>
        <end position="58"/>
    </location>
</feature>
<dbReference type="PROSITE" id="PS50931">
    <property type="entry name" value="HTH_LYSR"/>
    <property type="match status" value="1"/>
</dbReference>
<dbReference type="PANTHER" id="PTHR30419">
    <property type="entry name" value="HTH-TYPE TRANSCRIPTIONAL REGULATOR YBHD"/>
    <property type="match status" value="1"/>
</dbReference>
<dbReference type="InterPro" id="IPR036390">
    <property type="entry name" value="WH_DNA-bd_sf"/>
</dbReference>
<dbReference type="Pfam" id="PF00126">
    <property type="entry name" value="HTH_1"/>
    <property type="match status" value="1"/>
</dbReference>
<accession>A0A095ZN57</accession>
<evidence type="ECO:0000256" key="1">
    <source>
        <dbReference type="ARBA" id="ARBA00009437"/>
    </source>
</evidence>
<protein>
    <recommendedName>
        <fullName evidence="5">HTH lysR-type domain-containing protein</fullName>
    </recommendedName>
</protein>
<dbReference type="Gene3D" id="1.10.10.10">
    <property type="entry name" value="Winged helix-like DNA-binding domain superfamily/Winged helix DNA-binding domain"/>
    <property type="match status" value="1"/>
</dbReference>
<keyword evidence="3" id="KW-0238">DNA-binding</keyword>
<dbReference type="SUPFAM" id="SSF46785">
    <property type="entry name" value="Winged helix' DNA-binding domain"/>
    <property type="match status" value="1"/>
</dbReference>
<dbReference type="InterPro" id="IPR036388">
    <property type="entry name" value="WH-like_DNA-bd_sf"/>
</dbReference>